<dbReference type="CDD" id="cd04301">
    <property type="entry name" value="NAT_SF"/>
    <property type="match status" value="1"/>
</dbReference>
<dbReference type="InterPro" id="IPR016181">
    <property type="entry name" value="Acyl_CoA_acyltransferase"/>
</dbReference>
<keyword evidence="2" id="KW-0808">Transferase</keyword>
<reference evidence="2 3" key="1">
    <citation type="submission" date="2018-06" db="EMBL/GenBank/DDBJ databases">
        <title>Genomic Encyclopedia of Type Strains, Phase III (KMG-III): the genomes of soil and plant-associated and newly described type strains.</title>
        <authorList>
            <person name="Whitman W."/>
        </authorList>
    </citation>
    <scope>NUCLEOTIDE SEQUENCE [LARGE SCALE GENOMIC DNA]</scope>
    <source>
        <strain evidence="2 3">CECT 7022</strain>
    </source>
</reference>
<accession>A0A2V4VWI5</accession>
<dbReference type="GO" id="GO:0016747">
    <property type="term" value="F:acyltransferase activity, transferring groups other than amino-acyl groups"/>
    <property type="evidence" value="ECO:0007669"/>
    <property type="project" value="InterPro"/>
</dbReference>
<protein>
    <submittedName>
        <fullName evidence="2">L-amino acid N-acyltransferase YncA</fullName>
    </submittedName>
</protein>
<evidence type="ECO:0000259" key="1">
    <source>
        <dbReference type="PROSITE" id="PS51186"/>
    </source>
</evidence>
<evidence type="ECO:0000313" key="2">
    <source>
        <dbReference type="EMBL" id="PYE52095.1"/>
    </source>
</evidence>
<comment type="caution">
    <text evidence="2">The sequence shown here is derived from an EMBL/GenBank/DDBJ whole genome shotgun (WGS) entry which is preliminary data.</text>
</comment>
<dbReference type="EMBL" id="QJSW01000001">
    <property type="protein sequence ID" value="PYE52095.1"/>
    <property type="molecule type" value="Genomic_DNA"/>
</dbReference>
<evidence type="ECO:0000313" key="3">
    <source>
        <dbReference type="Proteomes" id="UP000247790"/>
    </source>
</evidence>
<feature type="domain" description="N-acetyltransferase" evidence="1">
    <location>
        <begin position="2"/>
        <end position="166"/>
    </location>
</feature>
<dbReference type="InterPro" id="IPR050276">
    <property type="entry name" value="MshD_Acetyltransferase"/>
</dbReference>
<dbReference type="PROSITE" id="PS51186">
    <property type="entry name" value="GNAT"/>
    <property type="match status" value="1"/>
</dbReference>
<organism evidence="2 3">
    <name type="scientific">Paenibacillus barcinonensis</name>
    <dbReference type="NCBI Taxonomy" id="198119"/>
    <lineage>
        <taxon>Bacteria</taxon>
        <taxon>Bacillati</taxon>
        <taxon>Bacillota</taxon>
        <taxon>Bacilli</taxon>
        <taxon>Bacillales</taxon>
        <taxon>Paenibacillaceae</taxon>
        <taxon>Paenibacillus</taxon>
    </lineage>
</organism>
<name>A0A2V4VWI5_PAEBA</name>
<dbReference type="SUPFAM" id="SSF55729">
    <property type="entry name" value="Acyl-CoA N-acyltransferases (Nat)"/>
    <property type="match status" value="1"/>
</dbReference>
<dbReference type="InterPro" id="IPR000182">
    <property type="entry name" value="GNAT_dom"/>
</dbReference>
<proteinExistence type="predicted"/>
<dbReference type="PANTHER" id="PTHR43617">
    <property type="entry name" value="L-AMINO ACID N-ACETYLTRANSFERASE"/>
    <property type="match status" value="1"/>
</dbReference>
<dbReference type="Proteomes" id="UP000247790">
    <property type="component" value="Unassembled WGS sequence"/>
</dbReference>
<dbReference type="AlphaFoldDB" id="A0A2V4VWI5"/>
<gene>
    <name evidence="2" type="ORF">DFQ00_10127</name>
</gene>
<dbReference type="RefSeq" id="WP_244213647.1">
    <property type="nucleotide sequence ID" value="NZ_CP054614.1"/>
</dbReference>
<dbReference type="Gene3D" id="3.40.630.30">
    <property type="match status" value="1"/>
</dbReference>
<sequence length="180" mass="20511">MIQIRQARQGDAEGIAYVHTESWKSTYQGIVPDHVLHHLTTESRVPQWEKQIGSGEKDQILLVAEQQDGDIVGFATGGKEREGKLPYEGELYAIYLLQSYQQSGIGRQLVGRVVQHLQRLQMRTMLIWVLERNPACRFYEKMGGIPVHTKRIRIGDKDVTEVAYAWSDLSVCLTSNEVDE</sequence>
<keyword evidence="2" id="KW-0012">Acyltransferase</keyword>
<dbReference type="PANTHER" id="PTHR43617:SF30">
    <property type="entry name" value="HISTONE ACETYLTRANSFERASE"/>
    <property type="match status" value="1"/>
</dbReference>
<dbReference type="Pfam" id="PF00583">
    <property type="entry name" value="Acetyltransf_1"/>
    <property type="match status" value="1"/>
</dbReference>